<organism evidence="7 8">
    <name type="scientific">Candidatus Chloroploca mongolica</name>
    <dbReference type="NCBI Taxonomy" id="2528176"/>
    <lineage>
        <taxon>Bacteria</taxon>
        <taxon>Bacillati</taxon>
        <taxon>Chloroflexota</taxon>
        <taxon>Chloroflexia</taxon>
        <taxon>Chloroflexales</taxon>
        <taxon>Chloroflexineae</taxon>
        <taxon>Oscillochloridaceae</taxon>
        <taxon>Candidatus Chloroploca</taxon>
    </lineage>
</organism>
<keyword evidence="2" id="KW-1003">Cell membrane</keyword>
<comment type="caution">
    <text evidence="7">The sequence shown here is derived from an EMBL/GenBank/DDBJ whole genome shotgun (WGS) entry which is preliminary data.</text>
</comment>
<dbReference type="NCBIfam" id="NF037997">
    <property type="entry name" value="Na_Pi_symport"/>
    <property type="match status" value="1"/>
</dbReference>
<feature type="transmembrane region" description="Helical" evidence="6">
    <location>
        <begin position="251"/>
        <end position="275"/>
    </location>
</feature>
<feature type="transmembrane region" description="Helical" evidence="6">
    <location>
        <begin position="322"/>
        <end position="342"/>
    </location>
</feature>
<dbReference type="InterPro" id="IPR003841">
    <property type="entry name" value="Na/Pi_transpt"/>
</dbReference>
<reference evidence="7 8" key="1">
    <citation type="submission" date="2021-03" db="EMBL/GenBank/DDBJ databases">
        <authorList>
            <person name="Grouzdev D.S."/>
        </authorList>
    </citation>
    <scope>NUCLEOTIDE SEQUENCE [LARGE SCALE GENOMIC DNA]</scope>
    <source>
        <strain evidence="7 8">M50-1</strain>
    </source>
</reference>
<feature type="transmembrane region" description="Helical" evidence="6">
    <location>
        <begin position="362"/>
        <end position="385"/>
    </location>
</feature>
<keyword evidence="4 6" id="KW-1133">Transmembrane helix</keyword>
<evidence type="ECO:0000313" key="8">
    <source>
        <dbReference type="Proteomes" id="UP001193081"/>
    </source>
</evidence>
<dbReference type="Pfam" id="PF02690">
    <property type="entry name" value="Na_Pi_cotrans"/>
    <property type="match status" value="2"/>
</dbReference>
<evidence type="ECO:0000256" key="6">
    <source>
        <dbReference type="SAM" id="Phobius"/>
    </source>
</evidence>
<keyword evidence="3 6" id="KW-0812">Transmembrane</keyword>
<keyword evidence="5 6" id="KW-0472">Membrane</keyword>
<feature type="transmembrane region" description="Helical" evidence="6">
    <location>
        <begin position="287"/>
        <end position="310"/>
    </location>
</feature>
<dbReference type="Proteomes" id="UP001193081">
    <property type="component" value="Unassembled WGS sequence"/>
</dbReference>
<dbReference type="PANTHER" id="PTHR10010:SF46">
    <property type="entry name" value="SODIUM-DEPENDENT PHOSPHATE TRANSPORT PROTEIN 2B"/>
    <property type="match status" value="1"/>
</dbReference>
<name>A0ABS4D676_9CHLR</name>
<accession>A0ABS4D676</accession>
<evidence type="ECO:0000256" key="3">
    <source>
        <dbReference type="ARBA" id="ARBA00022692"/>
    </source>
</evidence>
<comment type="subcellular location">
    <subcellularLocation>
        <location evidence="1">Cell membrane</location>
        <topology evidence="1">Multi-pass membrane protein</topology>
    </subcellularLocation>
</comment>
<feature type="transmembrane region" description="Helical" evidence="6">
    <location>
        <begin position="55"/>
        <end position="76"/>
    </location>
</feature>
<feature type="transmembrane region" description="Helical" evidence="6">
    <location>
        <begin position="96"/>
        <end position="119"/>
    </location>
</feature>
<dbReference type="EMBL" id="SIJK02000005">
    <property type="protein sequence ID" value="MBP1464937.1"/>
    <property type="molecule type" value="Genomic_DNA"/>
</dbReference>
<evidence type="ECO:0000256" key="2">
    <source>
        <dbReference type="ARBA" id="ARBA00022475"/>
    </source>
</evidence>
<evidence type="ECO:0000256" key="5">
    <source>
        <dbReference type="ARBA" id="ARBA00023136"/>
    </source>
</evidence>
<proteinExistence type="predicted"/>
<dbReference type="PANTHER" id="PTHR10010">
    <property type="entry name" value="SOLUTE CARRIER FAMILY 34 SODIUM PHOSPHATE , MEMBER 2-RELATED"/>
    <property type="match status" value="1"/>
</dbReference>
<evidence type="ECO:0000313" key="7">
    <source>
        <dbReference type="EMBL" id="MBP1464937.1"/>
    </source>
</evidence>
<feature type="transmembrane region" description="Helical" evidence="6">
    <location>
        <begin position="140"/>
        <end position="159"/>
    </location>
</feature>
<feature type="transmembrane region" description="Helical" evidence="6">
    <location>
        <begin position="209"/>
        <end position="230"/>
    </location>
</feature>
<sequence>MATSADSVAEETVVTTGNKVLHWLLVVALVYLLIVAVGVISSGFRAAVGDQAAELFAFANNPVVGLIVGIVATALIQSSSTATAIIVGLVGGGLPVAVAVPMVMGANIGTALTSGIVSLSYMRNKEEFNRAFSASTVKDLFNLLAVLIFFPLEVLFQPLERLGAAVAQLMVGGADLSIDEFDFVGMITRPLRNLIRDATSFLPEPFNGILQIIIGVALILVAVHFMSILLKQLLVGRAKEILHTALGRGAVASIVAGTIVTILVQSSTATTSLMVPLAGSGAFGLSVIYPFTVGANIGTTVTGLLAATAVSGPQAVPAMTIALVHLFFNLFGTLIIFGIPFLRDLPVVGSERLGAAASERPWVAFAYLGGVFFALPLLLLGLSMLF</sequence>
<dbReference type="RefSeq" id="WP_135477005.1">
    <property type="nucleotide sequence ID" value="NZ_SIJK02000005.1"/>
</dbReference>
<keyword evidence="8" id="KW-1185">Reference proteome</keyword>
<protein>
    <submittedName>
        <fullName evidence="7">Na/Pi symporter</fullName>
    </submittedName>
</protein>
<gene>
    <name evidence="7" type="ORF">EYB53_004360</name>
</gene>
<evidence type="ECO:0000256" key="4">
    <source>
        <dbReference type="ARBA" id="ARBA00022989"/>
    </source>
</evidence>
<evidence type="ECO:0000256" key="1">
    <source>
        <dbReference type="ARBA" id="ARBA00004651"/>
    </source>
</evidence>
<feature type="transmembrane region" description="Helical" evidence="6">
    <location>
        <begin position="20"/>
        <end position="43"/>
    </location>
</feature>